<dbReference type="AlphaFoldDB" id="A0A3N4HNM4"/>
<dbReference type="EMBL" id="ML119766">
    <property type="protein sequence ID" value="RPA75339.1"/>
    <property type="molecule type" value="Genomic_DNA"/>
</dbReference>
<gene>
    <name evidence="1" type="ORF">BJ508DRAFT_418203</name>
</gene>
<organism evidence="1 2">
    <name type="scientific">Ascobolus immersus RN42</name>
    <dbReference type="NCBI Taxonomy" id="1160509"/>
    <lineage>
        <taxon>Eukaryota</taxon>
        <taxon>Fungi</taxon>
        <taxon>Dikarya</taxon>
        <taxon>Ascomycota</taxon>
        <taxon>Pezizomycotina</taxon>
        <taxon>Pezizomycetes</taxon>
        <taxon>Pezizales</taxon>
        <taxon>Ascobolaceae</taxon>
        <taxon>Ascobolus</taxon>
    </lineage>
</organism>
<evidence type="ECO:0000313" key="1">
    <source>
        <dbReference type="EMBL" id="RPA75339.1"/>
    </source>
</evidence>
<protein>
    <submittedName>
        <fullName evidence="1">Uncharacterized protein</fullName>
    </submittedName>
</protein>
<evidence type="ECO:0000313" key="2">
    <source>
        <dbReference type="Proteomes" id="UP000275078"/>
    </source>
</evidence>
<name>A0A3N4HNM4_ASCIM</name>
<accession>A0A3N4HNM4</accession>
<dbReference type="Proteomes" id="UP000275078">
    <property type="component" value="Unassembled WGS sequence"/>
</dbReference>
<keyword evidence="2" id="KW-1185">Reference proteome</keyword>
<sequence length="167" mass="18273">MTTLSRTGIIVAVADRSFTISNSSKFQLSSTAWSHNHHLAFEGDSDLTPQSAWRYHIVSGRNPFGCCWWCGPTEWKGCVRESLNTTTIRKPGNVTTGWNLIPLRPASNGMRGRRPEFIIELPGVQNVRAGQGEASIAPAVPCQHGNTNDMPGPGTQELFAHLELCKA</sequence>
<reference evidence="1 2" key="1">
    <citation type="journal article" date="2018" name="Nat. Ecol. Evol.">
        <title>Pezizomycetes genomes reveal the molecular basis of ectomycorrhizal truffle lifestyle.</title>
        <authorList>
            <person name="Murat C."/>
            <person name="Payen T."/>
            <person name="Noel B."/>
            <person name="Kuo A."/>
            <person name="Morin E."/>
            <person name="Chen J."/>
            <person name="Kohler A."/>
            <person name="Krizsan K."/>
            <person name="Balestrini R."/>
            <person name="Da Silva C."/>
            <person name="Montanini B."/>
            <person name="Hainaut M."/>
            <person name="Levati E."/>
            <person name="Barry K.W."/>
            <person name="Belfiori B."/>
            <person name="Cichocki N."/>
            <person name="Clum A."/>
            <person name="Dockter R.B."/>
            <person name="Fauchery L."/>
            <person name="Guy J."/>
            <person name="Iotti M."/>
            <person name="Le Tacon F."/>
            <person name="Lindquist E.A."/>
            <person name="Lipzen A."/>
            <person name="Malagnac F."/>
            <person name="Mello A."/>
            <person name="Molinier V."/>
            <person name="Miyauchi S."/>
            <person name="Poulain J."/>
            <person name="Riccioni C."/>
            <person name="Rubini A."/>
            <person name="Sitrit Y."/>
            <person name="Splivallo R."/>
            <person name="Traeger S."/>
            <person name="Wang M."/>
            <person name="Zifcakova L."/>
            <person name="Wipf D."/>
            <person name="Zambonelli A."/>
            <person name="Paolocci F."/>
            <person name="Nowrousian M."/>
            <person name="Ottonello S."/>
            <person name="Baldrian P."/>
            <person name="Spatafora J.W."/>
            <person name="Henrissat B."/>
            <person name="Nagy L.G."/>
            <person name="Aury J.M."/>
            <person name="Wincker P."/>
            <person name="Grigoriev I.V."/>
            <person name="Bonfante P."/>
            <person name="Martin F.M."/>
        </authorList>
    </citation>
    <scope>NUCLEOTIDE SEQUENCE [LARGE SCALE GENOMIC DNA]</scope>
    <source>
        <strain evidence="1 2">RN42</strain>
    </source>
</reference>
<proteinExistence type="predicted"/>